<keyword evidence="2" id="KW-1185">Reference proteome</keyword>
<evidence type="ECO:0000313" key="2">
    <source>
        <dbReference type="Proteomes" id="UP000663699"/>
    </source>
</evidence>
<protein>
    <submittedName>
        <fullName evidence="1">Uncharacterized protein</fullName>
    </submittedName>
</protein>
<dbReference type="EMBL" id="CP054534">
    <property type="protein sequence ID" value="QSL64606.1"/>
    <property type="molecule type" value="Genomic_DNA"/>
</dbReference>
<reference evidence="1" key="1">
    <citation type="submission" date="2020-06" db="EMBL/GenBank/DDBJ databases">
        <title>Genomes of multiple members of Pneumocystis genus reveal paths to human pathogen Pneumocystis jirovecii.</title>
        <authorList>
            <person name="Cisse O.H."/>
            <person name="Ma L."/>
            <person name="Dekker J."/>
            <person name="Khil P."/>
            <person name="Jo J."/>
            <person name="Brenchley J."/>
            <person name="Blair R."/>
            <person name="Pahar B."/>
            <person name="Chabe M."/>
            <person name="Van Rompay K.A."/>
            <person name="Keesler R."/>
            <person name="Sukura A."/>
            <person name="Hirsch V."/>
            <person name="Kutty G."/>
            <person name="Liu Y."/>
            <person name="Peng L."/>
            <person name="Chen J."/>
            <person name="Song J."/>
            <person name="Weissenbacher-Lang C."/>
            <person name="Xu J."/>
            <person name="Upham N.S."/>
            <person name="Stajich J.E."/>
            <person name="Cuomo C.A."/>
            <person name="Cushion M.T."/>
            <person name="Kovacs J.A."/>
        </authorList>
    </citation>
    <scope>NUCLEOTIDE SEQUENCE</scope>
    <source>
        <strain evidence="1">2A</strain>
    </source>
</reference>
<sequence>MIRVLNNNKYLEGYALCRVRVRAALNNVCGFEEKKRAKLLHRKAKSAAFLKNYTSSDNKLLSFLLVVKIYIGKLVPTIMHQNS</sequence>
<gene>
    <name evidence="1" type="ORF">MERGE_001907</name>
</gene>
<proteinExistence type="predicted"/>
<name>A0A899FW54_9ASCO</name>
<evidence type="ECO:0000313" key="1">
    <source>
        <dbReference type="EMBL" id="QSL64606.1"/>
    </source>
</evidence>
<accession>A0A899FW54</accession>
<organism evidence="1 2">
    <name type="scientific">Pneumocystis wakefieldiae</name>
    <dbReference type="NCBI Taxonomy" id="38082"/>
    <lineage>
        <taxon>Eukaryota</taxon>
        <taxon>Fungi</taxon>
        <taxon>Dikarya</taxon>
        <taxon>Ascomycota</taxon>
        <taxon>Taphrinomycotina</taxon>
        <taxon>Pneumocystomycetes</taxon>
        <taxon>Pneumocystaceae</taxon>
        <taxon>Pneumocystis</taxon>
    </lineage>
</organism>
<dbReference type="AlphaFoldDB" id="A0A899FW54"/>
<dbReference type="Proteomes" id="UP000663699">
    <property type="component" value="Chromosome 3"/>
</dbReference>